<dbReference type="AlphaFoldDB" id="A0A7G9B299"/>
<keyword evidence="6" id="KW-1185">Reference proteome</keyword>
<sequence length="392" mass="42921">MSRRDRLSGNEAVANAIRQIDPDVIAAFPITPSTEIPQYVSSFLAEGKLTTEFITVESEHSAISACVGAEAAGVRAMTATSSAGFAYMHEMLYVAASDRLPIVMAVVNRALTGPININCDHSDSMGSRDSGWMQLYSEDAQEAYDNMLMAHRIAEDPEVLLPIMVCQDGFITSHAVQNLVLEDDETAKQFVGEYHPKHYLLNPREPAGFGPYGISAYYMELKRQQTEAMNHAAAVIERVSREYGDLTGRYYGLIECYRMEDAEYAAVCIGSSAGTGKAAIETLRSRGVRAGLVKIRAFRPFPAQAIAQALQNVKAVAVMDKADSFSACGGPLGAEVRAALYQYGARVSAVNFVYGLGGRDVRVDDFYAIYRELQEVSDGKDYPMFQYIGVRE</sequence>
<dbReference type="GO" id="GO:0019752">
    <property type="term" value="P:carboxylic acid metabolic process"/>
    <property type="evidence" value="ECO:0007669"/>
    <property type="project" value="UniProtKB-ARBA"/>
</dbReference>
<dbReference type="SUPFAM" id="SSF52922">
    <property type="entry name" value="TK C-terminal domain-like"/>
    <property type="match status" value="1"/>
</dbReference>
<evidence type="ECO:0000256" key="2">
    <source>
        <dbReference type="ARBA" id="ARBA00023002"/>
    </source>
</evidence>
<feature type="domain" description="Pyruvate flavodoxin/ferredoxin oxidoreductase pyrimidine binding" evidence="3">
    <location>
        <begin position="16"/>
        <end position="239"/>
    </location>
</feature>
<gene>
    <name evidence="5" type="primary">porA</name>
    <name evidence="5" type="ORF">H8790_09380</name>
</gene>
<dbReference type="InterPro" id="IPR033412">
    <property type="entry name" value="PFOR_II"/>
</dbReference>
<evidence type="ECO:0000313" key="6">
    <source>
        <dbReference type="Proteomes" id="UP000515960"/>
    </source>
</evidence>
<dbReference type="GO" id="GO:0016903">
    <property type="term" value="F:oxidoreductase activity, acting on the aldehyde or oxo group of donors"/>
    <property type="evidence" value="ECO:0007669"/>
    <property type="project" value="UniProtKB-ARBA"/>
</dbReference>
<dbReference type="RefSeq" id="WP_187332271.1">
    <property type="nucleotide sequence ID" value="NZ_CP060490.1"/>
</dbReference>
<dbReference type="Gene3D" id="3.40.50.970">
    <property type="match status" value="1"/>
</dbReference>
<dbReference type="FunFam" id="3.40.50.970:FF:000012">
    <property type="entry name" value="Pyruvate:ferredoxin (Flavodoxin) oxidoreductase"/>
    <property type="match status" value="1"/>
</dbReference>
<reference evidence="5 6" key="1">
    <citation type="submission" date="2020-08" db="EMBL/GenBank/DDBJ databases">
        <authorList>
            <person name="Liu C."/>
            <person name="Sun Q."/>
        </authorList>
    </citation>
    <scope>NUCLEOTIDE SEQUENCE [LARGE SCALE GENOMIC DNA]</scope>
    <source>
        <strain evidence="5 6">NSJ-62</strain>
    </source>
</reference>
<dbReference type="PANTHER" id="PTHR32154:SF0">
    <property type="entry name" value="PYRUVATE-FLAVODOXIN OXIDOREDUCTASE-RELATED"/>
    <property type="match status" value="1"/>
</dbReference>
<evidence type="ECO:0000256" key="1">
    <source>
        <dbReference type="ARBA" id="ARBA00009032"/>
    </source>
</evidence>
<evidence type="ECO:0000259" key="3">
    <source>
        <dbReference type="Pfam" id="PF01855"/>
    </source>
</evidence>
<dbReference type="PANTHER" id="PTHR32154">
    <property type="entry name" value="PYRUVATE-FLAVODOXIN OXIDOREDUCTASE-RELATED"/>
    <property type="match status" value="1"/>
</dbReference>
<protein>
    <submittedName>
        <fullName evidence="5">Pyruvate ferredoxin oxidoreductase</fullName>
    </submittedName>
</protein>
<organism evidence="5 6">
    <name type="scientific">Oscillibacter hominis</name>
    <dbReference type="NCBI Taxonomy" id="2763056"/>
    <lineage>
        <taxon>Bacteria</taxon>
        <taxon>Bacillati</taxon>
        <taxon>Bacillota</taxon>
        <taxon>Clostridia</taxon>
        <taxon>Eubacteriales</taxon>
        <taxon>Oscillospiraceae</taxon>
        <taxon>Oscillibacter</taxon>
    </lineage>
</organism>
<dbReference type="InterPro" id="IPR009014">
    <property type="entry name" value="Transketo_C/PFOR_II"/>
</dbReference>
<dbReference type="GO" id="GO:0006979">
    <property type="term" value="P:response to oxidative stress"/>
    <property type="evidence" value="ECO:0007669"/>
    <property type="project" value="TreeGrafter"/>
</dbReference>
<comment type="similarity">
    <text evidence="1">Belongs to the pyruvate:ferredoxin/flavodoxin oxidoreductase family.</text>
</comment>
<name>A0A7G9B299_9FIRM</name>
<keyword evidence="2" id="KW-0560">Oxidoreductase</keyword>
<proteinExistence type="inferred from homology"/>
<dbReference type="Proteomes" id="UP000515960">
    <property type="component" value="Chromosome"/>
</dbReference>
<accession>A0A7G9B299</accession>
<dbReference type="Gene3D" id="3.40.50.920">
    <property type="match status" value="1"/>
</dbReference>
<dbReference type="SUPFAM" id="SSF52518">
    <property type="entry name" value="Thiamin diphosphate-binding fold (THDP-binding)"/>
    <property type="match status" value="1"/>
</dbReference>
<dbReference type="EMBL" id="CP060490">
    <property type="protein sequence ID" value="QNL43680.1"/>
    <property type="molecule type" value="Genomic_DNA"/>
</dbReference>
<dbReference type="CDD" id="cd07034">
    <property type="entry name" value="TPP_PYR_PFOR_IOR-alpha_like"/>
    <property type="match status" value="1"/>
</dbReference>
<dbReference type="Pfam" id="PF01855">
    <property type="entry name" value="POR_N"/>
    <property type="match status" value="1"/>
</dbReference>
<dbReference type="InterPro" id="IPR050722">
    <property type="entry name" value="Pyruvate:ferred/Flavod_OxRd"/>
</dbReference>
<dbReference type="Pfam" id="PF17147">
    <property type="entry name" value="PFOR_II"/>
    <property type="match status" value="1"/>
</dbReference>
<dbReference type="InterPro" id="IPR002880">
    <property type="entry name" value="Pyrv_Fd/Flavodoxin_OxRdtase_N"/>
</dbReference>
<dbReference type="KEGG" id="ohi:H8790_09380"/>
<keyword evidence="5" id="KW-0670">Pyruvate</keyword>
<feature type="domain" description="Pyruvate:ferredoxin oxidoreductase core" evidence="4">
    <location>
        <begin position="262"/>
        <end position="365"/>
    </location>
</feature>
<dbReference type="InterPro" id="IPR029061">
    <property type="entry name" value="THDP-binding"/>
</dbReference>
<dbReference type="FunFam" id="3.40.50.920:FF:000010">
    <property type="entry name" value="Pyruvate ferredoxin oxidoreductase, alpha subunit"/>
    <property type="match status" value="1"/>
</dbReference>
<evidence type="ECO:0000259" key="4">
    <source>
        <dbReference type="Pfam" id="PF17147"/>
    </source>
</evidence>
<evidence type="ECO:0000313" key="5">
    <source>
        <dbReference type="EMBL" id="QNL43680.1"/>
    </source>
</evidence>